<dbReference type="AlphaFoldDB" id="A0A7U3VPF5"/>
<dbReference type="Gene3D" id="3.90.480.20">
    <property type="match status" value="1"/>
</dbReference>
<dbReference type="GO" id="GO:0046872">
    <property type="term" value="F:metal ion binding"/>
    <property type="evidence" value="ECO:0007669"/>
    <property type="project" value="UniProtKB-KW"/>
</dbReference>
<keyword evidence="10" id="KW-1185">Reference proteome</keyword>
<accession>A0A7U3VPF5</accession>
<feature type="compositionally biased region" description="Pro residues" evidence="7">
    <location>
        <begin position="269"/>
        <end position="287"/>
    </location>
</feature>
<organism evidence="9 10">
    <name type="scientific">Actinacidiphila reveromycinica</name>
    <dbReference type="NCBI Taxonomy" id="659352"/>
    <lineage>
        <taxon>Bacteria</taxon>
        <taxon>Bacillati</taxon>
        <taxon>Actinomycetota</taxon>
        <taxon>Actinomycetes</taxon>
        <taxon>Kitasatosporales</taxon>
        <taxon>Streptomycetaceae</taxon>
        <taxon>Actinacidiphila</taxon>
    </lineage>
</organism>
<keyword evidence="5" id="KW-0408">Iron</keyword>
<dbReference type="InterPro" id="IPR051329">
    <property type="entry name" value="NIR_SIR_4Fe-4S"/>
</dbReference>
<keyword evidence="3" id="KW-0479">Metal-binding</keyword>
<name>A0A7U3VPF5_9ACTN</name>
<dbReference type="Gene3D" id="3.90.480.10">
    <property type="entry name" value="Sulfite Reductase Hemoprotein,Domain 2"/>
    <property type="match status" value="1"/>
</dbReference>
<dbReference type="SUPFAM" id="SSF55124">
    <property type="entry name" value="Nitrite/Sulfite reductase N-terminal domain-like"/>
    <property type="match status" value="2"/>
</dbReference>
<dbReference type="PANTHER" id="PTHR32439">
    <property type="entry name" value="FERREDOXIN--NITRITE REDUCTASE, CHLOROPLASTIC"/>
    <property type="match status" value="1"/>
</dbReference>
<feature type="compositionally biased region" description="Polar residues" evidence="7">
    <location>
        <begin position="323"/>
        <end position="341"/>
    </location>
</feature>
<dbReference type="KEGG" id="arev:RVR_4780"/>
<keyword evidence="6" id="KW-0411">Iron-sulfur</keyword>
<dbReference type="Pfam" id="PF03460">
    <property type="entry name" value="NIR_SIR_ferr"/>
    <property type="match status" value="2"/>
</dbReference>
<reference evidence="9 10" key="1">
    <citation type="journal article" date="2010" name="J. Bacteriol.">
        <title>Biochemical characterization of a novel indole prenyltransferase from Streptomyces sp. SN-593.</title>
        <authorList>
            <person name="Takahashi S."/>
            <person name="Takagi H."/>
            <person name="Toyoda A."/>
            <person name="Uramoto M."/>
            <person name="Nogawa T."/>
            <person name="Ueki M."/>
            <person name="Sakaki Y."/>
            <person name="Osada H."/>
        </authorList>
    </citation>
    <scope>NUCLEOTIDE SEQUENCE [LARGE SCALE GENOMIC DNA]</scope>
    <source>
        <strain evidence="9 10">SN-593</strain>
    </source>
</reference>
<feature type="domain" description="Nitrite/Sulfite reductase ferredoxin-like" evidence="8">
    <location>
        <begin position="66"/>
        <end position="112"/>
    </location>
</feature>
<keyword evidence="4" id="KW-0560">Oxidoreductase</keyword>
<feature type="region of interest" description="Disordered" evidence="7">
    <location>
        <begin position="1"/>
        <end position="42"/>
    </location>
</feature>
<reference evidence="9 10" key="3">
    <citation type="journal article" date="2011" name="Nat. Chem. Biol.">
        <title>Reveromycin A biosynthesis uses RevG and RevJ for stereospecific spiroacetal formation.</title>
        <authorList>
            <person name="Takahashi S."/>
            <person name="Toyoda A."/>
            <person name="Sekiyama Y."/>
            <person name="Takagi H."/>
            <person name="Nogawa T."/>
            <person name="Uramoto M."/>
            <person name="Suzuki R."/>
            <person name="Koshino H."/>
            <person name="Kumano T."/>
            <person name="Panthee S."/>
            <person name="Dairi T."/>
            <person name="Ishikawa J."/>
            <person name="Ikeda H."/>
            <person name="Sakaki Y."/>
            <person name="Osada H."/>
        </authorList>
    </citation>
    <scope>NUCLEOTIDE SEQUENCE [LARGE SCALE GENOMIC DNA]</scope>
    <source>
        <strain evidence="9 10">SN-593</strain>
    </source>
</reference>
<feature type="compositionally biased region" description="Low complexity" evidence="7">
    <location>
        <begin position="288"/>
        <end position="304"/>
    </location>
</feature>
<dbReference type="Gene3D" id="3.30.413.10">
    <property type="entry name" value="Sulfite Reductase Hemoprotein, domain 1"/>
    <property type="match status" value="1"/>
</dbReference>
<feature type="domain" description="Nitrite/Sulfite reductase ferredoxin-like" evidence="8">
    <location>
        <begin position="404"/>
        <end position="462"/>
    </location>
</feature>
<evidence type="ECO:0000256" key="2">
    <source>
        <dbReference type="ARBA" id="ARBA00022617"/>
    </source>
</evidence>
<feature type="compositionally biased region" description="Low complexity" evidence="7">
    <location>
        <begin position="526"/>
        <end position="538"/>
    </location>
</feature>
<dbReference type="EMBL" id="AP018365">
    <property type="protein sequence ID" value="BBA98554.1"/>
    <property type="molecule type" value="Genomic_DNA"/>
</dbReference>
<evidence type="ECO:0000313" key="10">
    <source>
        <dbReference type="Proteomes" id="UP000595703"/>
    </source>
</evidence>
<dbReference type="InterPro" id="IPR036136">
    <property type="entry name" value="Nit/Sulf_reduc_fer-like_dom_sf"/>
</dbReference>
<dbReference type="Proteomes" id="UP000595703">
    <property type="component" value="Chromosome"/>
</dbReference>
<evidence type="ECO:0000313" key="9">
    <source>
        <dbReference type="EMBL" id="BBA98554.1"/>
    </source>
</evidence>
<gene>
    <name evidence="9" type="ORF">RVR_4780</name>
</gene>
<evidence type="ECO:0000256" key="3">
    <source>
        <dbReference type="ARBA" id="ARBA00022723"/>
    </source>
</evidence>
<dbReference type="InterPro" id="IPR005117">
    <property type="entry name" value="NiRdtase/SiRdtase_haem-b_fer"/>
</dbReference>
<reference evidence="9 10" key="4">
    <citation type="journal article" date="2020" name="Sci. Rep.">
        <title>beta-carboline chemical signals induce reveromycin production through a LuxR family regulator in Streptomyces sp. SN-593.</title>
        <authorList>
            <person name="Panthee S."/>
            <person name="Kito N."/>
            <person name="Hayashi T."/>
            <person name="Shimizu T."/>
            <person name="Ishikawa J."/>
            <person name="Hamamoto H."/>
            <person name="Osada H."/>
            <person name="Takahashi S."/>
        </authorList>
    </citation>
    <scope>NUCLEOTIDE SEQUENCE [LARGE SCALE GENOMIC DNA]</scope>
    <source>
        <strain evidence="9 10">SN-593</strain>
    </source>
</reference>
<keyword evidence="2" id="KW-0349">Heme</keyword>
<sequence>MLAAMSTAPDLPVRPPRPDADACSTGGGAQPAGTGAPVPDGAGLLRDRGDACPGALRLHPADDGALARVRIPGGVLDAAQAERLGEAARRFGDGDVHLTSRGNVQLRGLDAGCGAELAQLLGAAGLLPSATHERVRNVVASPLSGLDGRGHLDVGDWLRELDGLLCGSPAAAALSGRFLFALDDGRGDVAALAPDVTLRAAPDGTALLAVGRNAALRVTAADAPRAALLAAELFLAEAASEGGEPSAWRVADLPDRGAALTAELAGRLPAPPAPGPEPAPAADPAPAPVAVAARGKAASPAAPDGTRSGAVPAAPDGTRAKSAPTTTDGTRAKSAPTTTDHGTGEKAGPTPTADHGTRAEPAPTATDHGTEERSAPTAPPSAASADAFPALGPVAHPAAPGGPLALSVLAPLGRLTADQWRALCALAARTPAAHLRLTPWRGAVVPGVPADRAREELAALAAAGLVTDAASPWVGVSACAGRPGCAKSLADVRADAAALVRSAPGDAEPSRPAPGSAEPGGGGAPADGAPRPGGPAAPRLLPVHWSGCPRRCGRPRTADRVEVVATPDGYRVDLFHRAAATPGTPSRSVHPGPPDLAATVAAARRGAPTE</sequence>
<evidence type="ECO:0000256" key="1">
    <source>
        <dbReference type="ARBA" id="ARBA00022485"/>
    </source>
</evidence>
<reference evidence="9 10" key="2">
    <citation type="journal article" date="2011" name="J. Antibiot.">
        <title>Furaquinocins I and J: novel polyketide isoprenoid hybrid compounds from Streptomyces reveromyceticus SN-593.</title>
        <authorList>
            <person name="Panthee S."/>
            <person name="Takahashi S."/>
            <person name="Takagi H."/>
            <person name="Nogawa T."/>
            <person name="Oowada E."/>
            <person name="Uramoto M."/>
            <person name="Osada H."/>
        </authorList>
    </citation>
    <scope>NUCLEOTIDE SEQUENCE [LARGE SCALE GENOMIC DNA]</scope>
    <source>
        <strain evidence="9 10">SN-593</strain>
    </source>
</reference>
<dbReference type="SUPFAM" id="SSF56014">
    <property type="entry name" value="Nitrite and sulphite reductase 4Fe-4S domain-like"/>
    <property type="match status" value="2"/>
</dbReference>
<evidence type="ECO:0000256" key="5">
    <source>
        <dbReference type="ARBA" id="ARBA00023004"/>
    </source>
</evidence>
<dbReference type="GO" id="GO:0051539">
    <property type="term" value="F:4 iron, 4 sulfur cluster binding"/>
    <property type="evidence" value="ECO:0007669"/>
    <property type="project" value="UniProtKB-KW"/>
</dbReference>
<feature type="region of interest" description="Disordered" evidence="7">
    <location>
        <begin position="266"/>
        <end position="388"/>
    </location>
</feature>
<protein>
    <submittedName>
        <fullName evidence="9">Putative cobalamin biosynthesis protein cobG</fullName>
    </submittedName>
</protein>
<dbReference type="GO" id="GO:0016491">
    <property type="term" value="F:oxidoreductase activity"/>
    <property type="evidence" value="ECO:0007669"/>
    <property type="project" value="UniProtKB-KW"/>
</dbReference>
<dbReference type="PANTHER" id="PTHR32439:SF9">
    <property type="entry name" value="BLR3264 PROTEIN"/>
    <property type="match status" value="1"/>
</dbReference>
<feature type="region of interest" description="Disordered" evidence="7">
    <location>
        <begin position="501"/>
        <end position="542"/>
    </location>
</feature>
<dbReference type="InterPro" id="IPR045854">
    <property type="entry name" value="NO2/SO3_Rdtase_4Fe4S_sf"/>
</dbReference>
<evidence type="ECO:0000259" key="8">
    <source>
        <dbReference type="Pfam" id="PF03460"/>
    </source>
</evidence>
<evidence type="ECO:0000256" key="6">
    <source>
        <dbReference type="ARBA" id="ARBA00023014"/>
    </source>
</evidence>
<keyword evidence="1" id="KW-0004">4Fe-4S</keyword>
<proteinExistence type="predicted"/>
<evidence type="ECO:0000256" key="7">
    <source>
        <dbReference type="SAM" id="MobiDB-lite"/>
    </source>
</evidence>
<evidence type="ECO:0000256" key="4">
    <source>
        <dbReference type="ARBA" id="ARBA00023002"/>
    </source>
</evidence>